<dbReference type="RefSeq" id="WP_006002349.1">
    <property type="nucleotide sequence ID" value="NZ_AAEW02000020.1"/>
</dbReference>
<keyword evidence="3" id="KW-1185">Reference proteome</keyword>
<protein>
    <submittedName>
        <fullName evidence="2">Uncharacterized protein</fullName>
    </submittedName>
</protein>
<reference evidence="2" key="1">
    <citation type="submission" date="2006-05" db="EMBL/GenBank/DDBJ databases">
        <title>Annotation of the draft genome assembly of Desulfuromonas acetoxidans DSM 684.</title>
        <authorList>
            <consortium name="US DOE Joint Genome Institute (JGI-ORNL)"/>
            <person name="Larimer F."/>
            <person name="Land M."/>
            <person name="Hauser L."/>
        </authorList>
    </citation>
    <scope>NUCLEOTIDE SEQUENCE [LARGE SCALE GENOMIC DNA]</scope>
    <source>
        <strain evidence="2">DSM 684</strain>
    </source>
</reference>
<dbReference type="AlphaFoldDB" id="Q1JWM5"/>
<comment type="caution">
    <text evidence="2">The sequence shown here is derived from an EMBL/GenBank/DDBJ whole genome shotgun (WGS) entry which is preliminary data.</text>
</comment>
<proteinExistence type="predicted"/>
<gene>
    <name evidence="2" type="ORF">Dace_0617</name>
</gene>
<feature type="region of interest" description="Disordered" evidence="1">
    <location>
        <begin position="49"/>
        <end position="80"/>
    </location>
</feature>
<evidence type="ECO:0000256" key="1">
    <source>
        <dbReference type="SAM" id="MobiDB-lite"/>
    </source>
</evidence>
<sequence length="144" mass="15815">MKSTTLSAGATIDARCTKCREITNHTIIAMVDDQPAMVMCNTCQGRHKYRAPKAEKPATTTPSQKKAPAKKRLTAEQRDQQQWQDLNLDSCSNVKIYAIDVPLKVKDIVRHPTFGLGQVTGKTGQDKATVLFEGGSKILRCAKA</sequence>
<accession>Q1JWM5</accession>
<organism evidence="2 3">
    <name type="scientific">Desulfuromonas acetoxidans (strain DSM 684 / 11070)</name>
    <dbReference type="NCBI Taxonomy" id="281689"/>
    <lineage>
        <taxon>Bacteria</taxon>
        <taxon>Pseudomonadati</taxon>
        <taxon>Thermodesulfobacteriota</taxon>
        <taxon>Desulfuromonadia</taxon>
        <taxon>Desulfuromonadales</taxon>
        <taxon>Desulfuromonadaceae</taxon>
        <taxon>Desulfuromonas</taxon>
    </lineage>
</organism>
<evidence type="ECO:0000313" key="3">
    <source>
        <dbReference type="Proteomes" id="UP000005695"/>
    </source>
</evidence>
<name>Q1JWM5_DESA6</name>
<dbReference type="OrthoDB" id="129834at2"/>
<reference evidence="2" key="2">
    <citation type="submission" date="2006-05" db="EMBL/GenBank/DDBJ databases">
        <title>Sequencing of the draft genome and assembly of Desulfuromonas acetoxidans DSM 684.</title>
        <authorList>
            <consortium name="US DOE Joint Genome Institute (JGI-PGF)"/>
            <person name="Copeland A."/>
            <person name="Lucas S."/>
            <person name="Lapidus A."/>
            <person name="Barry K."/>
            <person name="Detter J.C."/>
            <person name="Glavina del Rio T."/>
            <person name="Hammon N."/>
            <person name="Israni S."/>
            <person name="Dalin E."/>
            <person name="Tice H."/>
            <person name="Bruce D."/>
            <person name="Pitluck S."/>
            <person name="Richardson P."/>
        </authorList>
    </citation>
    <scope>NUCLEOTIDE SEQUENCE [LARGE SCALE GENOMIC DNA]</scope>
    <source>
        <strain evidence="2">DSM 684</strain>
    </source>
</reference>
<evidence type="ECO:0000313" key="2">
    <source>
        <dbReference type="EMBL" id="EAT14654.1"/>
    </source>
</evidence>
<dbReference type="EMBL" id="AAEW02000020">
    <property type="protein sequence ID" value="EAT14654.1"/>
    <property type="molecule type" value="Genomic_DNA"/>
</dbReference>
<dbReference type="Proteomes" id="UP000005695">
    <property type="component" value="Unassembled WGS sequence"/>
</dbReference>